<dbReference type="NCBIfam" id="TIGR00318">
    <property type="entry name" value="cyaB"/>
    <property type="match status" value="1"/>
</dbReference>
<dbReference type="Pfam" id="PF01928">
    <property type="entry name" value="CYTH"/>
    <property type="match status" value="1"/>
</dbReference>
<dbReference type="InterPro" id="IPR033469">
    <property type="entry name" value="CYTH-like_dom_sf"/>
</dbReference>
<evidence type="ECO:0000313" key="3">
    <source>
        <dbReference type="Proteomes" id="UP000283745"/>
    </source>
</evidence>
<dbReference type="SMART" id="SM01118">
    <property type="entry name" value="CYTH"/>
    <property type="match status" value="1"/>
</dbReference>
<protein>
    <submittedName>
        <fullName evidence="2">Class IV adenylate cyclase</fullName>
    </submittedName>
</protein>
<dbReference type="PANTHER" id="PTHR21028:SF2">
    <property type="entry name" value="CYTH DOMAIN-CONTAINING PROTEIN"/>
    <property type="match status" value="1"/>
</dbReference>
<dbReference type="PANTHER" id="PTHR21028">
    <property type="entry name" value="SI:CH211-156B7.4"/>
    <property type="match status" value="1"/>
</dbReference>
<dbReference type="EMBL" id="QSKF01000005">
    <property type="protein sequence ID" value="RHE40235.1"/>
    <property type="molecule type" value="Genomic_DNA"/>
</dbReference>
<dbReference type="Gene3D" id="2.40.320.10">
    <property type="entry name" value="Hypothetical Protein Pfu-838710-001"/>
    <property type="match status" value="1"/>
</dbReference>
<evidence type="ECO:0000313" key="2">
    <source>
        <dbReference type="EMBL" id="RHE40235.1"/>
    </source>
</evidence>
<comment type="caution">
    <text evidence="2">The sequence shown here is derived from an EMBL/GenBank/DDBJ whole genome shotgun (WGS) entry which is preliminary data.</text>
</comment>
<accession>A0A414J789</accession>
<gene>
    <name evidence="2" type="primary">cyaB</name>
    <name evidence="2" type="ORF">DW740_08030</name>
</gene>
<dbReference type="AlphaFoldDB" id="A0A414J789"/>
<dbReference type="InterPro" id="IPR008173">
    <property type="entry name" value="Adenylyl_cyclase_CyaB"/>
</dbReference>
<sequence length="183" mass="20986">MSVEVEIKLKINSRTDIERVLEETGFVRADLVLESDTYYTSDHHDFAALDEAFRVRSTENRMTGKRSAAITYKGAKMDNISMTRQELETTVGDAKICRKILEHIGFRPVPPVEKLRQYFHRENITACVDTVTNLGDYLELEIIVETEEKKEAALDKVKEILQTIGYSMQDTTRTSYLSMLLAK</sequence>
<name>A0A414J789_9FIRM</name>
<dbReference type="SUPFAM" id="SSF55154">
    <property type="entry name" value="CYTH-like phosphatases"/>
    <property type="match status" value="1"/>
</dbReference>
<organism evidence="2 3">
    <name type="scientific">Blautia obeum</name>
    <dbReference type="NCBI Taxonomy" id="40520"/>
    <lineage>
        <taxon>Bacteria</taxon>
        <taxon>Bacillati</taxon>
        <taxon>Bacillota</taxon>
        <taxon>Clostridia</taxon>
        <taxon>Lachnospirales</taxon>
        <taxon>Lachnospiraceae</taxon>
        <taxon>Blautia</taxon>
    </lineage>
</organism>
<feature type="domain" description="CYTH" evidence="1">
    <location>
        <begin position="2"/>
        <end position="182"/>
    </location>
</feature>
<evidence type="ECO:0000259" key="1">
    <source>
        <dbReference type="PROSITE" id="PS51707"/>
    </source>
</evidence>
<dbReference type="CDD" id="cd07890">
    <property type="entry name" value="CYTH-like_AC_IV-like"/>
    <property type="match status" value="1"/>
</dbReference>
<dbReference type="Proteomes" id="UP000283745">
    <property type="component" value="Unassembled WGS sequence"/>
</dbReference>
<proteinExistence type="predicted"/>
<reference evidence="2 3" key="1">
    <citation type="submission" date="2018-08" db="EMBL/GenBank/DDBJ databases">
        <title>A genome reference for cultivated species of the human gut microbiota.</title>
        <authorList>
            <person name="Zou Y."/>
            <person name="Xue W."/>
            <person name="Luo G."/>
        </authorList>
    </citation>
    <scope>NUCLEOTIDE SEQUENCE [LARGE SCALE GENOMIC DNA]</scope>
    <source>
        <strain evidence="2 3">AM28-23</strain>
    </source>
</reference>
<dbReference type="RefSeq" id="WP_117943318.1">
    <property type="nucleotide sequence ID" value="NZ_CABJFK010000005.1"/>
</dbReference>
<dbReference type="InterPro" id="IPR023577">
    <property type="entry name" value="CYTH_domain"/>
</dbReference>
<dbReference type="PROSITE" id="PS51707">
    <property type="entry name" value="CYTH"/>
    <property type="match status" value="1"/>
</dbReference>